<reference evidence="2" key="1">
    <citation type="submission" date="2022-11" db="UniProtKB">
        <authorList>
            <consortium name="WormBaseParasite"/>
        </authorList>
    </citation>
    <scope>IDENTIFICATION</scope>
</reference>
<evidence type="ECO:0000313" key="1">
    <source>
        <dbReference type="Proteomes" id="UP000887565"/>
    </source>
</evidence>
<organism evidence="1 2">
    <name type="scientific">Romanomermis culicivorax</name>
    <name type="common">Nematode worm</name>
    <dbReference type="NCBI Taxonomy" id="13658"/>
    <lineage>
        <taxon>Eukaryota</taxon>
        <taxon>Metazoa</taxon>
        <taxon>Ecdysozoa</taxon>
        <taxon>Nematoda</taxon>
        <taxon>Enoplea</taxon>
        <taxon>Dorylaimia</taxon>
        <taxon>Mermithida</taxon>
        <taxon>Mermithoidea</taxon>
        <taxon>Mermithidae</taxon>
        <taxon>Romanomermis</taxon>
    </lineage>
</organism>
<evidence type="ECO:0000313" key="2">
    <source>
        <dbReference type="WBParaSite" id="nRc.2.0.1.t12848-RA"/>
    </source>
</evidence>
<accession>A0A915IG12</accession>
<dbReference type="AlphaFoldDB" id="A0A915IG12"/>
<keyword evidence="1" id="KW-1185">Reference proteome</keyword>
<proteinExistence type="predicted"/>
<dbReference type="Proteomes" id="UP000887565">
    <property type="component" value="Unplaced"/>
</dbReference>
<dbReference type="WBParaSite" id="nRc.2.0.1.t12848-RA">
    <property type="protein sequence ID" value="nRc.2.0.1.t12848-RA"/>
    <property type="gene ID" value="nRc.2.0.1.g12848"/>
</dbReference>
<name>A0A915IG12_ROMCU</name>
<sequence>MSVIFCSQRTQQWRSVSEDDWQALRGVYRFSGRITVANLDNKPPKEGVYVTLQYCGVLDGNNGCAGI</sequence>
<protein>
    <submittedName>
        <fullName evidence="2">Uncharacterized protein</fullName>
    </submittedName>
</protein>